<feature type="non-terminal residue" evidence="1">
    <location>
        <position position="1"/>
    </location>
</feature>
<feature type="non-terminal residue" evidence="1">
    <location>
        <position position="71"/>
    </location>
</feature>
<comment type="caution">
    <text evidence="1">The sequence shown here is derived from an EMBL/GenBank/DDBJ whole genome shotgun (WGS) entry which is preliminary data.</text>
</comment>
<name>A0A392MH94_9FABA</name>
<dbReference type="AlphaFoldDB" id="A0A392MH94"/>
<protein>
    <submittedName>
        <fullName evidence="1">Uncharacterized protein</fullName>
    </submittedName>
</protein>
<evidence type="ECO:0000313" key="2">
    <source>
        <dbReference type="Proteomes" id="UP000265520"/>
    </source>
</evidence>
<keyword evidence="2" id="KW-1185">Reference proteome</keyword>
<dbReference type="Proteomes" id="UP000265520">
    <property type="component" value="Unassembled WGS sequence"/>
</dbReference>
<proteinExistence type="predicted"/>
<evidence type="ECO:0000313" key="1">
    <source>
        <dbReference type="EMBL" id="MCH86563.1"/>
    </source>
</evidence>
<accession>A0A392MH94</accession>
<reference evidence="1 2" key="1">
    <citation type="journal article" date="2018" name="Front. Plant Sci.">
        <title>Red Clover (Trifolium pratense) and Zigzag Clover (T. medium) - A Picture of Genomic Similarities and Differences.</title>
        <authorList>
            <person name="Dluhosova J."/>
            <person name="Istvanek J."/>
            <person name="Nedelnik J."/>
            <person name="Repkova J."/>
        </authorList>
    </citation>
    <scope>NUCLEOTIDE SEQUENCE [LARGE SCALE GENOMIC DNA]</scope>
    <source>
        <strain evidence="2">cv. 10/8</strain>
        <tissue evidence="1">Leaf</tissue>
    </source>
</reference>
<sequence length="71" mass="7391">DVRVSTPFNDVVAVDVAEDVRVSIPFENVGDEIAGVVAEPNVDNVADEVAESVVAEPNVDNVADEVAEGVI</sequence>
<gene>
    <name evidence="1" type="ORF">A2U01_0007421</name>
</gene>
<organism evidence="1 2">
    <name type="scientific">Trifolium medium</name>
    <dbReference type="NCBI Taxonomy" id="97028"/>
    <lineage>
        <taxon>Eukaryota</taxon>
        <taxon>Viridiplantae</taxon>
        <taxon>Streptophyta</taxon>
        <taxon>Embryophyta</taxon>
        <taxon>Tracheophyta</taxon>
        <taxon>Spermatophyta</taxon>
        <taxon>Magnoliopsida</taxon>
        <taxon>eudicotyledons</taxon>
        <taxon>Gunneridae</taxon>
        <taxon>Pentapetalae</taxon>
        <taxon>rosids</taxon>
        <taxon>fabids</taxon>
        <taxon>Fabales</taxon>
        <taxon>Fabaceae</taxon>
        <taxon>Papilionoideae</taxon>
        <taxon>50 kb inversion clade</taxon>
        <taxon>NPAAA clade</taxon>
        <taxon>Hologalegina</taxon>
        <taxon>IRL clade</taxon>
        <taxon>Trifolieae</taxon>
        <taxon>Trifolium</taxon>
    </lineage>
</organism>
<dbReference type="EMBL" id="LXQA010010532">
    <property type="protein sequence ID" value="MCH86563.1"/>
    <property type="molecule type" value="Genomic_DNA"/>
</dbReference>